<dbReference type="PRINTS" id="PR00380">
    <property type="entry name" value="KINESINHEAVY"/>
</dbReference>
<feature type="region of interest" description="Disordered" evidence="7">
    <location>
        <begin position="877"/>
        <end position="896"/>
    </location>
</feature>
<evidence type="ECO:0000256" key="3">
    <source>
        <dbReference type="ARBA" id="ARBA00022840"/>
    </source>
</evidence>
<dbReference type="GO" id="GO:0003777">
    <property type="term" value="F:microtubule motor activity"/>
    <property type="evidence" value="ECO:0007669"/>
    <property type="project" value="InterPro"/>
</dbReference>
<dbReference type="GO" id="GO:0005524">
    <property type="term" value="F:ATP binding"/>
    <property type="evidence" value="ECO:0007669"/>
    <property type="project" value="UniProtKB-UniRule"/>
</dbReference>
<evidence type="ECO:0000256" key="2">
    <source>
        <dbReference type="ARBA" id="ARBA00022741"/>
    </source>
</evidence>
<dbReference type="PANTHER" id="PTHR47968">
    <property type="entry name" value="CENTROMERE PROTEIN E"/>
    <property type="match status" value="1"/>
</dbReference>
<dbReference type="Pfam" id="PF00225">
    <property type="entry name" value="Kinesin"/>
    <property type="match status" value="1"/>
</dbReference>
<feature type="region of interest" description="Disordered" evidence="7">
    <location>
        <begin position="1211"/>
        <end position="1249"/>
    </location>
</feature>
<dbReference type="PROSITE" id="PS00411">
    <property type="entry name" value="KINESIN_MOTOR_1"/>
    <property type="match status" value="1"/>
</dbReference>
<evidence type="ECO:0000256" key="6">
    <source>
        <dbReference type="PROSITE-ProRule" id="PRU00283"/>
    </source>
</evidence>
<feature type="region of interest" description="Disordered" evidence="7">
    <location>
        <begin position="1051"/>
        <end position="1070"/>
    </location>
</feature>
<feature type="compositionally biased region" description="Low complexity" evidence="7">
    <location>
        <begin position="879"/>
        <end position="894"/>
    </location>
</feature>
<evidence type="ECO:0000256" key="7">
    <source>
        <dbReference type="SAM" id="MobiDB-lite"/>
    </source>
</evidence>
<keyword evidence="5 6" id="KW-0505">Motor protein</keyword>
<feature type="compositionally biased region" description="Low complexity" evidence="7">
    <location>
        <begin position="1014"/>
        <end position="1038"/>
    </location>
</feature>
<dbReference type="GO" id="GO:0007018">
    <property type="term" value="P:microtubule-based movement"/>
    <property type="evidence" value="ECO:0007669"/>
    <property type="project" value="InterPro"/>
</dbReference>
<dbReference type="InterPro" id="IPR001752">
    <property type="entry name" value="Kinesin_motor_dom"/>
</dbReference>
<dbReference type="SUPFAM" id="SSF52540">
    <property type="entry name" value="P-loop containing nucleoside triphosphate hydrolases"/>
    <property type="match status" value="1"/>
</dbReference>
<dbReference type="PANTHER" id="PTHR47968:SF13">
    <property type="entry name" value="KINESIN-LIKE PROTEIN KIF19 ISOFORM X1"/>
    <property type="match status" value="1"/>
</dbReference>
<dbReference type="EMBL" id="LN483332">
    <property type="protein sequence ID" value="CED85249.1"/>
    <property type="molecule type" value="Genomic_DNA"/>
</dbReference>
<feature type="region of interest" description="Disordered" evidence="7">
    <location>
        <begin position="904"/>
        <end position="941"/>
    </location>
</feature>
<evidence type="ECO:0000256" key="4">
    <source>
        <dbReference type="ARBA" id="ARBA00023054"/>
    </source>
</evidence>
<dbReference type="InterPro" id="IPR036961">
    <property type="entry name" value="Kinesin_motor_dom_sf"/>
</dbReference>
<dbReference type="SMART" id="SM00129">
    <property type="entry name" value="KISc"/>
    <property type="match status" value="1"/>
</dbReference>
<feature type="domain" description="Kinesin motor" evidence="8">
    <location>
        <begin position="124"/>
        <end position="521"/>
    </location>
</feature>
<dbReference type="InterPro" id="IPR027417">
    <property type="entry name" value="P-loop_NTPase"/>
</dbReference>
<evidence type="ECO:0000256" key="1">
    <source>
        <dbReference type="ARBA" id="ARBA00022701"/>
    </source>
</evidence>
<keyword evidence="4" id="KW-0175">Coiled coil</keyword>
<keyword evidence="1" id="KW-0493">Microtubule</keyword>
<evidence type="ECO:0000313" key="9">
    <source>
        <dbReference type="EMBL" id="CED85249.1"/>
    </source>
</evidence>
<feature type="region of interest" description="Disordered" evidence="7">
    <location>
        <begin position="838"/>
        <end position="870"/>
    </location>
</feature>
<comment type="similarity">
    <text evidence="6">Belongs to the TRAFAC class myosin-kinesin ATPase superfamily. Kinesin family.</text>
</comment>
<feature type="region of interest" description="Disordered" evidence="7">
    <location>
        <begin position="1"/>
        <end position="22"/>
    </location>
</feature>
<dbReference type="PROSITE" id="PS50067">
    <property type="entry name" value="KINESIN_MOTOR_2"/>
    <property type="match status" value="1"/>
</dbReference>
<dbReference type="InterPro" id="IPR027640">
    <property type="entry name" value="Kinesin-like_fam"/>
</dbReference>
<accession>A0A0F7SWX4</accession>
<feature type="region of interest" description="Disordered" evidence="7">
    <location>
        <begin position="80"/>
        <end position="104"/>
    </location>
</feature>
<dbReference type="GO" id="GO:0008017">
    <property type="term" value="F:microtubule binding"/>
    <property type="evidence" value="ECO:0007669"/>
    <property type="project" value="InterPro"/>
</dbReference>
<feature type="compositionally biased region" description="Acidic residues" evidence="7">
    <location>
        <begin position="982"/>
        <end position="993"/>
    </location>
</feature>
<protein>
    <submittedName>
        <fullName evidence="9">Kinesin-like protein</fullName>
    </submittedName>
</protein>
<dbReference type="GO" id="GO:0005874">
    <property type="term" value="C:microtubule"/>
    <property type="evidence" value="ECO:0007669"/>
    <property type="project" value="UniProtKB-KW"/>
</dbReference>
<evidence type="ECO:0000259" key="8">
    <source>
        <dbReference type="PROSITE" id="PS50067"/>
    </source>
</evidence>
<evidence type="ECO:0000256" key="5">
    <source>
        <dbReference type="ARBA" id="ARBA00023175"/>
    </source>
</evidence>
<feature type="compositionally biased region" description="Polar residues" evidence="7">
    <location>
        <begin position="855"/>
        <end position="864"/>
    </location>
</feature>
<keyword evidence="3 6" id="KW-0067">ATP-binding</keyword>
<dbReference type="Gene3D" id="3.40.850.10">
    <property type="entry name" value="Kinesin motor domain"/>
    <property type="match status" value="1"/>
</dbReference>
<sequence>MSRIIAHTRTQTQTPSSTRTVLSTNSSSPYIVNFGQHAGQTLAETPSSWIQWVIARRVYADRDDLRQALIQEGYLGERAGARSNQDNVKDGRNTGGKGDVRSSFQAFTGRGNTLGVKGLMSENSIKVAVRVRPLSEAEQARIPSSQPTTFLGDGFLAGKGTPRKEVSIGFGHGGRGFGEVINVLDHRTLVFDAPDTNPIARFGSGLGASGGRRYKDARYCFDRVFDRTATQEQVFENTALPLLPGLLDGFNATVFAYGATGCGKTHTINGQYDEDSWIDPLDGRSRVRKVLRDKGVIQLTMDHLFQLIDDKSDKIEAQVSFSYLEIYNETIRDLLTDAEPPRNGLALRKDEKSRISVPGLTEIRPSNPEDIHEAIELGNKRRRTEMTNANKTSSRSHAVLQINVVVKPREAGIESAMTIATLSIIDLAGSERAAATSNLGARMKEGSSINKSLLALGNCINALCQRGNRHIPYRDSKLTRLLEFSLGGNCKTCMIVCVSPSSVHFDDTQNTLKYANRAKQIKTDVSRNLYNVNTHVKQYVQRIAELSHTVSTLQKKLEDKASDESTMEKRKRADIKVEVDKARSDVKTKAAQTKDHIVDGAACEAVIFATEAKLRPIRSRLADIDRTPGTLNPVMLAEREFLQRLSRPDEDVLRSASVQQRLQSASKSASMFEGVVRAVSERRLDKLDDLSVETVRGAASVCNSEMEVAKMRAREGKLIEILQNQADRVASFAGAFARSLTAMVDAKAKLDKAGIAWEGDGDPEVAEVAEAARTLGDAAQLNTTIWESLLRSIASDAAQVQSVSATSMASSSITTLSSSISSFTNGWKAPPPTISSFTLPSSNLSNPPNPSSFPATKQATTARRLSNAPLASTAIRRQSLSYSKPSLPSSPAKPLRARHSLMGGRASLSSRPVLSSPRKGLLKTSRPLVPMSPLRSARSAANGIVAREPSIKESAKKAFRWRDEAGEGAIDDATRISFTEDTTSEDAEWEDDKPDGQPPSSSLGPPVRPAQSCSSHPLLPSTAPSTTSCSTSSTSSSSYKAPALPKLAPWTNHLHKSSRSPNMKSLSEENEIALSPMRAPTPNEGRQILSEGGASVTDRINVTLAAAASRSGPSHDHSKASSSSNLIRRMKSPGRPAGHRMSLSTSSPKSRRISGQIGPVRHEKKSRSGRSSLTGSPSIEDFITPSSGTGTSRSALDGGARRMLQTEMTSANGIAIGGGRNSPRKLGALGSLPSSSARRPTRMSLSTTATSYARPRASLALTAGPIPSYAMPTASKTAAAAASSASSIGTFDLASSLRGRTTSAGTWR</sequence>
<feature type="compositionally biased region" description="Polar residues" evidence="7">
    <location>
        <begin position="1184"/>
        <end position="1194"/>
    </location>
</feature>
<feature type="binding site" evidence="6">
    <location>
        <begin position="258"/>
        <end position="265"/>
    </location>
    <ligand>
        <name>ATP</name>
        <dbReference type="ChEBI" id="CHEBI:30616"/>
    </ligand>
</feature>
<reference evidence="9" key="1">
    <citation type="submission" date="2014-08" db="EMBL/GenBank/DDBJ databases">
        <authorList>
            <person name="Sharma Rahul"/>
            <person name="Thines Marco"/>
        </authorList>
    </citation>
    <scope>NUCLEOTIDE SEQUENCE</scope>
</reference>
<name>A0A0F7SWX4_PHARH</name>
<feature type="region of interest" description="Disordered" evidence="7">
    <location>
        <begin position="1107"/>
        <end position="1196"/>
    </location>
</feature>
<feature type="compositionally biased region" description="Low complexity" evidence="7">
    <location>
        <begin position="907"/>
        <end position="918"/>
    </location>
</feature>
<feature type="region of interest" description="Disordered" evidence="7">
    <location>
        <begin position="962"/>
        <end position="1043"/>
    </location>
</feature>
<proteinExistence type="inferred from homology"/>
<dbReference type="InterPro" id="IPR019821">
    <property type="entry name" value="Kinesin_motor_CS"/>
</dbReference>
<keyword evidence="2 6" id="KW-0547">Nucleotide-binding</keyword>
<organism evidence="9">
    <name type="scientific">Phaffia rhodozyma</name>
    <name type="common">Yeast</name>
    <name type="synonym">Xanthophyllomyces dendrorhous</name>
    <dbReference type="NCBI Taxonomy" id="264483"/>
    <lineage>
        <taxon>Eukaryota</taxon>
        <taxon>Fungi</taxon>
        <taxon>Dikarya</taxon>
        <taxon>Basidiomycota</taxon>
        <taxon>Agaricomycotina</taxon>
        <taxon>Tremellomycetes</taxon>
        <taxon>Cystofilobasidiales</taxon>
        <taxon>Mrakiaceae</taxon>
        <taxon>Phaffia</taxon>
    </lineage>
</organism>
<feature type="compositionally biased region" description="Low complexity" evidence="7">
    <location>
        <begin position="1227"/>
        <end position="1238"/>
    </location>
</feature>
<feature type="compositionally biased region" description="Low complexity" evidence="7">
    <location>
        <begin position="8"/>
        <end position="20"/>
    </location>
</feature>